<feature type="compositionally biased region" description="Basic and acidic residues" evidence="3">
    <location>
        <begin position="242"/>
        <end position="258"/>
    </location>
</feature>
<feature type="domain" description="Nuclear speckle splicing regulatory protein 1 N-terminal" evidence="4">
    <location>
        <begin position="68"/>
        <end position="185"/>
    </location>
</feature>
<comment type="caution">
    <text evidence="5">The sequence shown here is derived from an EMBL/GenBank/DDBJ whole genome shotgun (WGS) entry which is preliminary data.</text>
</comment>
<comment type="similarity">
    <text evidence="1">Belongs to the NSRP1 family.</text>
</comment>
<dbReference type="InterPro" id="IPR042816">
    <property type="entry name" value="Nsrp1"/>
</dbReference>
<feature type="compositionally biased region" description="Polar residues" evidence="3">
    <location>
        <begin position="321"/>
        <end position="337"/>
    </location>
</feature>
<feature type="region of interest" description="Disordered" evidence="3">
    <location>
        <begin position="1"/>
        <end position="67"/>
    </location>
</feature>
<feature type="compositionally biased region" description="Basic and acidic residues" evidence="3">
    <location>
        <begin position="208"/>
        <end position="217"/>
    </location>
</feature>
<reference evidence="5" key="1">
    <citation type="journal article" date="2023" name="PLoS Negl. Trop. Dis.">
        <title>A genome sequence for Biomphalaria pfeifferi, the major vector snail for the human-infecting parasite Schistosoma mansoni.</title>
        <authorList>
            <person name="Bu L."/>
            <person name="Lu L."/>
            <person name="Laidemitt M.R."/>
            <person name="Zhang S.M."/>
            <person name="Mutuku M."/>
            <person name="Mkoji G."/>
            <person name="Steinauer M."/>
            <person name="Loker E.S."/>
        </authorList>
    </citation>
    <scope>NUCLEOTIDE SEQUENCE</scope>
    <source>
        <strain evidence="5">KasaAsao</strain>
    </source>
</reference>
<feature type="region of interest" description="Disordered" evidence="3">
    <location>
        <begin position="208"/>
        <end position="450"/>
    </location>
</feature>
<gene>
    <name evidence="5" type="ORF">Bpfe_011758</name>
</gene>
<keyword evidence="6" id="KW-1185">Reference proteome</keyword>
<evidence type="ECO:0000256" key="1">
    <source>
        <dbReference type="ARBA" id="ARBA00010126"/>
    </source>
</evidence>
<evidence type="ECO:0000259" key="4">
    <source>
        <dbReference type="Pfam" id="PF09745"/>
    </source>
</evidence>
<proteinExistence type="inferred from homology"/>
<keyword evidence="2" id="KW-0175">Coiled coil</keyword>
<dbReference type="Proteomes" id="UP001233172">
    <property type="component" value="Unassembled WGS sequence"/>
</dbReference>
<sequence>MADKNKKTYGLIIPKKTGQVAQKSKQSSFTNVFGNESDEEADTKQTATSAKKNSGYTGPSTVKRQTQMDIDKALQDDPTVYEYDSIYDDLQATKPQVGAKEKSSAEKKPKYISGLLMAAEAKKKEEERRKERQVQKEREAEGEMFADKEKFVTSAYKQKMLEMAEAEEKEKREAAMENMLDVTKQKDISGFYRYLYRTTTGTEAVEINKENLVKQEPIDDSLVPLQSKSNTTELSDSQSNEGSDKSPSDAKTKVEFSKPNRPQQGGRFRQHRSNSSSPETDRRSSKRSAPTPPQNSDVNNHERERSSHHSHRRSRSRSSSMSPARNYQKSSSFQSSENLKRKSRDKSRSRSRDRAQNKKSSDKHNSRKSRRHSSPYSDKSNAKSSPPTDDPKDDSLLLPNDKENKTENNTNVKVQLDSGKPKMLGMEKKKPIDPRDKKYPHHNTPKDIAEARKRYLQRKIAREMAG</sequence>
<name>A0AAD8BR97_BIOPF</name>
<evidence type="ECO:0000256" key="3">
    <source>
        <dbReference type="SAM" id="MobiDB-lite"/>
    </source>
</evidence>
<evidence type="ECO:0000313" key="5">
    <source>
        <dbReference type="EMBL" id="KAK0058793.1"/>
    </source>
</evidence>
<accession>A0AAD8BR97</accession>
<dbReference type="PANTHER" id="PTHR31938">
    <property type="entry name" value="NUCLEAR SPECKLE SPLICING REGULATORY PROTEIN 1"/>
    <property type="match status" value="1"/>
</dbReference>
<feature type="compositionally biased region" description="Polar residues" evidence="3">
    <location>
        <begin position="44"/>
        <end position="67"/>
    </location>
</feature>
<feature type="compositionally biased region" description="Basic and acidic residues" evidence="3">
    <location>
        <begin position="346"/>
        <end position="364"/>
    </location>
</feature>
<dbReference type="Pfam" id="PF09745">
    <property type="entry name" value="NSRP1_N"/>
    <property type="match status" value="1"/>
</dbReference>
<evidence type="ECO:0000256" key="2">
    <source>
        <dbReference type="ARBA" id="ARBA00023054"/>
    </source>
</evidence>
<reference evidence="5" key="2">
    <citation type="submission" date="2023-04" db="EMBL/GenBank/DDBJ databases">
        <authorList>
            <person name="Bu L."/>
            <person name="Lu L."/>
            <person name="Laidemitt M.R."/>
            <person name="Zhang S.M."/>
            <person name="Mutuku M."/>
            <person name="Mkoji G."/>
            <person name="Steinauer M."/>
            <person name="Loker E.S."/>
        </authorList>
    </citation>
    <scope>NUCLEOTIDE SEQUENCE</scope>
    <source>
        <strain evidence="5">KasaAsao</strain>
        <tissue evidence="5">Whole Snail</tissue>
    </source>
</reference>
<dbReference type="GO" id="GO:0000381">
    <property type="term" value="P:regulation of alternative mRNA splicing, via spliceosome"/>
    <property type="evidence" value="ECO:0007669"/>
    <property type="project" value="InterPro"/>
</dbReference>
<feature type="compositionally biased region" description="Polar residues" evidence="3">
    <location>
        <begin position="224"/>
        <end position="241"/>
    </location>
</feature>
<dbReference type="PANTHER" id="PTHR31938:SF4">
    <property type="entry name" value="NUCLEAR SPECKLE SPLICING REGULATORY PROTEIN 1"/>
    <property type="match status" value="1"/>
</dbReference>
<dbReference type="InterPro" id="IPR018612">
    <property type="entry name" value="NSRP1_N"/>
</dbReference>
<feature type="compositionally biased region" description="Basic and acidic residues" evidence="3">
    <location>
        <begin position="389"/>
        <end position="406"/>
    </location>
</feature>
<protein>
    <submittedName>
        <fullName evidence="5">Nuclear speckle splicing regulatory protein 1</fullName>
    </submittedName>
</protein>
<feature type="compositionally biased region" description="Polar residues" evidence="3">
    <location>
        <begin position="19"/>
        <end position="34"/>
    </location>
</feature>
<dbReference type="EMBL" id="JASAOG010000046">
    <property type="protein sequence ID" value="KAK0058793.1"/>
    <property type="molecule type" value="Genomic_DNA"/>
</dbReference>
<feature type="compositionally biased region" description="Basic and acidic residues" evidence="3">
    <location>
        <begin position="425"/>
        <end position="437"/>
    </location>
</feature>
<dbReference type="AlphaFoldDB" id="A0AAD8BR97"/>
<evidence type="ECO:0000313" key="6">
    <source>
        <dbReference type="Proteomes" id="UP001233172"/>
    </source>
</evidence>
<feature type="region of interest" description="Disordered" evidence="3">
    <location>
        <begin position="122"/>
        <end position="146"/>
    </location>
</feature>
<organism evidence="5 6">
    <name type="scientific">Biomphalaria pfeifferi</name>
    <name type="common">Bloodfluke planorb</name>
    <name type="synonym">Freshwater snail</name>
    <dbReference type="NCBI Taxonomy" id="112525"/>
    <lineage>
        <taxon>Eukaryota</taxon>
        <taxon>Metazoa</taxon>
        <taxon>Spiralia</taxon>
        <taxon>Lophotrochozoa</taxon>
        <taxon>Mollusca</taxon>
        <taxon>Gastropoda</taxon>
        <taxon>Heterobranchia</taxon>
        <taxon>Euthyneura</taxon>
        <taxon>Panpulmonata</taxon>
        <taxon>Hygrophila</taxon>
        <taxon>Lymnaeoidea</taxon>
        <taxon>Planorbidae</taxon>
        <taxon>Biomphalaria</taxon>
    </lineage>
</organism>